<dbReference type="PANTHER" id="PTHR48228">
    <property type="entry name" value="SUCCINYL-COA--D-CITRAMALATE COA-TRANSFERASE"/>
    <property type="match status" value="1"/>
</dbReference>
<proteinExistence type="predicted"/>
<reference evidence="1" key="3">
    <citation type="submission" date="2022-01" db="EMBL/GenBank/DDBJ databases">
        <title>Collection of gut derived symbiotic bacterial strains cultured from healthy donors.</title>
        <authorList>
            <person name="Lin H."/>
            <person name="Kohout C."/>
            <person name="Waligurski E."/>
            <person name="Pamer E.G."/>
        </authorList>
    </citation>
    <scope>NUCLEOTIDE SEQUENCE</scope>
    <source>
        <strain evidence="1">DFI.6.55</strain>
    </source>
</reference>
<accession>A0AAW5BLX7</accession>
<dbReference type="RefSeq" id="WP_165640963.1">
    <property type="nucleotide sequence ID" value="NZ_JAAITT010000009.1"/>
</dbReference>
<reference evidence="2" key="2">
    <citation type="submission" date="2020-02" db="EMBL/GenBank/DDBJ databases">
        <authorList>
            <person name="Littmann E."/>
            <person name="Sorbara M."/>
        </authorList>
    </citation>
    <scope>NUCLEOTIDE SEQUENCE</scope>
    <source>
        <strain evidence="2">MSK.1.17</strain>
    </source>
</reference>
<dbReference type="Gene3D" id="3.30.1540.10">
    <property type="entry name" value="formyl-coa transferase, domain 3"/>
    <property type="match status" value="1"/>
</dbReference>
<dbReference type="GO" id="GO:0016740">
    <property type="term" value="F:transferase activity"/>
    <property type="evidence" value="ECO:0007669"/>
    <property type="project" value="UniProtKB-KW"/>
</dbReference>
<evidence type="ECO:0000313" key="1">
    <source>
        <dbReference type="EMBL" id="MCG4744408.1"/>
    </source>
</evidence>
<reference evidence="2 3" key="1">
    <citation type="journal article" date="2020" name="Cell Host Microbe">
        <title>Functional and Genomic Variation between Human-Derived Isolates of Lachnospiraceae Reveals Inter- and Intra-Species Diversity.</title>
        <authorList>
            <person name="Sorbara M.T."/>
            <person name="Littmann E.R."/>
            <person name="Fontana E."/>
            <person name="Moody T.U."/>
            <person name="Kohout C.E."/>
            <person name="Gjonbalaj M."/>
            <person name="Eaton V."/>
            <person name="Seok R."/>
            <person name="Leiner I.M."/>
            <person name="Pamer E.G."/>
        </authorList>
    </citation>
    <scope>NUCLEOTIDE SEQUENCE [LARGE SCALE GENOMIC DNA]</scope>
    <source>
        <strain evidence="2 3">MSK.1.17</strain>
    </source>
</reference>
<dbReference type="SUPFAM" id="SSF89796">
    <property type="entry name" value="CoA-transferase family III (CaiB/BaiF)"/>
    <property type="match status" value="1"/>
</dbReference>
<keyword evidence="1" id="KW-0808">Transferase</keyword>
<evidence type="ECO:0000313" key="4">
    <source>
        <dbReference type="Proteomes" id="UP001299608"/>
    </source>
</evidence>
<gene>
    <name evidence="2" type="ORF">G5B36_08290</name>
    <name evidence="1" type="ORF">L0N08_03170</name>
</gene>
<dbReference type="InterPro" id="IPR003673">
    <property type="entry name" value="CoA-Trfase_fam_III"/>
</dbReference>
<keyword evidence="3" id="KW-1185">Reference proteome</keyword>
<dbReference type="InterPro" id="IPR044855">
    <property type="entry name" value="CoA-Trfase_III_dom3_sf"/>
</dbReference>
<protein>
    <submittedName>
        <fullName evidence="1">CoA transferase</fullName>
    </submittedName>
</protein>
<dbReference type="EMBL" id="JAAITT010000009">
    <property type="protein sequence ID" value="NSJ48702.1"/>
    <property type="molecule type" value="Genomic_DNA"/>
</dbReference>
<name>A0AAW5BLX7_9FIRM</name>
<sequence>MDHTRKNEFSGLTVLDLSRYLPGGYATQVLADMGAEVIKVEDTGRGDFCRHDEPVMQGESYYFTALARNKKSLSVNLKSREGKEIFHKLAAKSDIILESFRPGVTTRLGIDYEQIKAVKPDIIYCSLSGYGQSNPNSLKALHDINMQAQSGYLSLNGGKTSPLHLCDLASGMVAAQAMLAALYQRSVSGKGNYIDISMFDSFVWWNSMLDSRYYFYGGSLDAKDLEYPAVCYNIYDTKDGGKIAVGMVEEKFWKEFCRLTGAPELVPVQMCRRHEAPEAFSRMEGIMASRSLEEWKEWLSDKDLCMAPVLSKGEAIAGILQQEHGLIEYHTFPGTGKVLQTNIPHKMSNLPLSLKDILPPPALGEHSKELLLRLGYTGEQAESLAQEGVIKVSIKEE</sequence>
<comment type="caution">
    <text evidence="1">The sequence shown here is derived from an EMBL/GenBank/DDBJ whole genome shotgun (WGS) entry which is preliminary data.</text>
</comment>
<dbReference type="Proteomes" id="UP001299608">
    <property type="component" value="Unassembled WGS sequence"/>
</dbReference>
<dbReference type="Gene3D" id="3.40.50.10540">
    <property type="entry name" value="Crotonobetainyl-coa:carnitine coa-transferase, domain 1"/>
    <property type="match status" value="1"/>
</dbReference>
<dbReference type="PANTHER" id="PTHR48228:SF5">
    <property type="entry name" value="ALPHA-METHYLACYL-COA RACEMASE"/>
    <property type="match status" value="1"/>
</dbReference>
<dbReference type="InterPro" id="IPR023606">
    <property type="entry name" value="CoA-Trfase_III_dom_1_sf"/>
</dbReference>
<dbReference type="InterPro" id="IPR050509">
    <property type="entry name" value="CoA-transferase_III"/>
</dbReference>
<dbReference type="Proteomes" id="UP000669239">
    <property type="component" value="Unassembled WGS sequence"/>
</dbReference>
<dbReference type="EMBL" id="JAKNGE010000003">
    <property type="protein sequence ID" value="MCG4744408.1"/>
    <property type="molecule type" value="Genomic_DNA"/>
</dbReference>
<dbReference type="AlphaFoldDB" id="A0AAW5BLX7"/>
<evidence type="ECO:0000313" key="3">
    <source>
        <dbReference type="Proteomes" id="UP000669239"/>
    </source>
</evidence>
<organism evidence="1 4">
    <name type="scientific">Enterocloster aldenensis</name>
    <dbReference type="NCBI Taxonomy" id="358742"/>
    <lineage>
        <taxon>Bacteria</taxon>
        <taxon>Bacillati</taxon>
        <taxon>Bacillota</taxon>
        <taxon>Clostridia</taxon>
        <taxon>Lachnospirales</taxon>
        <taxon>Lachnospiraceae</taxon>
        <taxon>Enterocloster</taxon>
    </lineage>
</organism>
<evidence type="ECO:0000313" key="2">
    <source>
        <dbReference type="EMBL" id="NSJ48702.1"/>
    </source>
</evidence>
<dbReference type="Pfam" id="PF02515">
    <property type="entry name" value="CoA_transf_3"/>
    <property type="match status" value="1"/>
</dbReference>